<dbReference type="EMBL" id="JANHOG010001065">
    <property type="protein sequence ID" value="KAJ3545187.1"/>
    <property type="molecule type" value="Genomic_DNA"/>
</dbReference>
<reference evidence="1" key="1">
    <citation type="submission" date="2022-07" db="EMBL/GenBank/DDBJ databases">
        <title>Genome Sequence of Phlebia brevispora.</title>
        <authorList>
            <person name="Buettner E."/>
        </authorList>
    </citation>
    <scope>NUCLEOTIDE SEQUENCE</scope>
    <source>
        <strain evidence="1">MPL23</strain>
    </source>
</reference>
<organism evidence="1 2">
    <name type="scientific">Phlebia brevispora</name>
    <dbReference type="NCBI Taxonomy" id="194682"/>
    <lineage>
        <taxon>Eukaryota</taxon>
        <taxon>Fungi</taxon>
        <taxon>Dikarya</taxon>
        <taxon>Basidiomycota</taxon>
        <taxon>Agaricomycotina</taxon>
        <taxon>Agaricomycetes</taxon>
        <taxon>Polyporales</taxon>
        <taxon>Meruliaceae</taxon>
        <taxon>Phlebia</taxon>
    </lineage>
</organism>
<gene>
    <name evidence="1" type="ORF">NM688_g5652</name>
</gene>
<proteinExistence type="predicted"/>
<dbReference type="Proteomes" id="UP001148662">
    <property type="component" value="Unassembled WGS sequence"/>
</dbReference>
<accession>A0ACC1SS01</accession>
<protein>
    <submittedName>
        <fullName evidence="1">Uncharacterized protein</fullName>
    </submittedName>
</protein>
<evidence type="ECO:0000313" key="2">
    <source>
        <dbReference type="Proteomes" id="UP001148662"/>
    </source>
</evidence>
<keyword evidence="2" id="KW-1185">Reference proteome</keyword>
<evidence type="ECO:0000313" key="1">
    <source>
        <dbReference type="EMBL" id="KAJ3545187.1"/>
    </source>
</evidence>
<name>A0ACC1SS01_9APHY</name>
<comment type="caution">
    <text evidence="1">The sequence shown here is derived from an EMBL/GenBank/DDBJ whole genome shotgun (WGS) entry which is preliminary data.</text>
</comment>
<sequence>MNLIPLAQAQQDKTIRYHGVANENEDEEYPEVDEKMFKTELIPLWEAQTRPDIIYRGKNPLHAVIVSEDQVAPEFQPPFSELMAQHDLPPGDDDKLPSLVAFPRAEAVNSDTHVVIAVPFGDGTVKRTRSGLDTQDLLLRLSLPGLIPLVPSVFPYLWCRKGNDARAVVLAFPLGDHSLCRRLSLDPGGAKDVTRAQWYGHFSRTIPLFSCRLACITARLVRVLRPVTDFLSSQQRLSALFSAFFLSDIPVYCTHSRLPTIAVSSPTAGSITSFSLFVFRVPSLVPSVCRLPVPIPASPFRRFITHPRSSSLTGHAQTWDNVGKCGRAARSGQLCCAIASANIAPTLSMWRSRRRTPSMPLPYSLHGFDDATSSSDHYVFLSTSVCHCPTPGFFAAISHERKRSSRPFIRGLRHSHSDAAVPCAKGRLVDCGEEHA</sequence>